<evidence type="ECO:0000256" key="2">
    <source>
        <dbReference type="ARBA" id="ARBA00022552"/>
    </source>
</evidence>
<evidence type="ECO:0000256" key="3">
    <source>
        <dbReference type="ARBA" id="ARBA00022603"/>
    </source>
</evidence>
<keyword evidence="3 6" id="KW-0489">Methyltransferase</keyword>
<evidence type="ECO:0000259" key="7">
    <source>
        <dbReference type="Pfam" id="PF00590"/>
    </source>
</evidence>
<evidence type="ECO:0000256" key="6">
    <source>
        <dbReference type="HAMAP-Rule" id="MF_01877"/>
    </source>
</evidence>
<keyword evidence="2 6" id="KW-0698">rRNA processing</keyword>
<keyword evidence="1 6" id="KW-0963">Cytoplasm</keyword>
<dbReference type="InterPro" id="IPR000878">
    <property type="entry name" value="4pyrrol_Mease"/>
</dbReference>
<dbReference type="EC" id="2.1.1.198" evidence="6"/>
<reference evidence="8 9" key="1">
    <citation type="submission" date="2024-03" db="EMBL/GenBank/DDBJ databases">
        <title>Ignisphaera cupida sp. nov., a hyperthermophilic hydrolytic archaeon from a hot spring of Kamchatka, and proposal of Ignisphaeraceae fam. nov.</title>
        <authorList>
            <person name="Podosokorskaya O.A."/>
            <person name="Elcheninov A.G."/>
            <person name="Maltseva A.I."/>
            <person name="Zayulina K.S."/>
            <person name="Novikov A."/>
            <person name="Merkel A.Y."/>
        </authorList>
    </citation>
    <scope>NUCLEOTIDE SEQUENCE [LARGE SCALE GENOMIC DNA]</scope>
    <source>
        <strain evidence="8 9">38H-sp</strain>
    </source>
</reference>
<dbReference type="Gene3D" id="3.30.950.10">
    <property type="entry name" value="Methyltransferase, Cobalt-precorrin-4 Transmethylase, Domain 2"/>
    <property type="match status" value="1"/>
</dbReference>
<dbReference type="GO" id="GO:0032259">
    <property type="term" value="P:methylation"/>
    <property type="evidence" value="ECO:0007669"/>
    <property type="project" value="UniProtKB-KW"/>
</dbReference>
<comment type="function">
    <text evidence="6">Catalyzes the 2'-O-methylation of the ribose of cytidine 1402 (C1402) in 16S rRNA.</text>
</comment>
<dbReference type="InterPro" id="IPR035996">
    <property type="entry name" value="4pyrrol_Methylase_sf"/>
</dbReference>
<keyword evidence="5 6" id="KW-0949">S-adenosyl-L-methionine</keyword>
<dbReference type="GO" id="GO:0008168">
    <property type="term" value="F:methyltransferase activity"/>
    <property type="evidence" value="ECO:0007669"/>
    <property type="project" value="UniProtKB-KW"/>
</dbReference>
<protein>
    <recommendedName>
        <fullName evidence="6">Ribosomal RNA small subunit methyltransferase I</fullName>
        <ecNumber evidence="6">2.1.1.198</ecNumber>
    </recommendedName>
    <alternativeName>
        <fullName evidence="6">16S rRNA 2'-O-ribose C1402 methyltransferase</fullName>
    </alternativeName>
    <alternativeName>
        <fullName evidence="6">rRNA (cytidine-2'-O-)-methyltransferase RsmI</fullName>
    </alternativeName>
</protein>
<name>A0ABU9U8S5_9SPIR</name>
<dbReference type="InterPro" id="IPR014777">
    <property type="entry name" value="4pyrrole_Mease_sub1"/>
</dbReference>
<comment type="catalytic activity">
    <reaction evidence="6">
        <text>cytidine(1402) in 16S rRNA + S-adenosyl-L-methionine = 2'-O-methylcytidine(1402) in 16S rRNA + S-adenosyl-L-homocysteine + H(+)</text>
        <dbReference type="Rhea" id="RHEA:42924"/>
        <dbReference type="Rhea" id="RHEA-COMP:10285"/>
        <dbReference type="Rhea" id="RHEA-COMP:10286"/>
        <dbReference type="ChEBI" id="CHEBI:15378"/>
        <dbReference type="ChEBI" id="CHEBI:57856"/>
        <dbReference type="ChEBI" id="CHEBI:59789"/>
        <dbReference type="ChEBI" id="CHEBI:74495"/>
        <dbReference type="ChEBI" id="CHEBI:82748"/>
        <dbReference type="EC" id="2.1.1.198"/>
    </reaction>
</comment>
<dbReference type="CDD" id="cd11648">
    <property type="entry name" value="RsmI"/>
    <property type="match status" value="1"/>
</dbReference>
<comment type="caution">
    <text evidence="8">The sequence shown here is derived from an EMBL/GenBank/DDBJ whole genome shotgun (WGS) entry which is preliminary data.</text>
</comment>
<dbReference type="Pfam" id="PF00590">
    <property type="entry name" value="TP_methylase"/>
    <property type="match status" value="1"/>
</dbReference>
<dbReference type="InterPro" id="IPR008189">
    <property type="entry name" value="rRNA_ssu_MeTfrase_I"/>
</dbReference>
<keyword evidence="9" id="KW-1185">Reference proteome</keyword>
<dbReference type="InterPro" id="IPR018063">
    <property type="entry name" value="SAM_MeTrfase_RsmI_CS"/>
</dbReference>
<feature type="domain" description="Tetrapyrrole methylase" evidence="7">
    <location>
        <begin position="3"/>
        <end position="203"/>
    </location>
</feature>
<dbReference type="InterPro" id="IPR014776">
    <property type="entry name" value="4pyrrole_Mease_sub2"/>
</dbReference>
<dbReference type="PANTHER" id="PTHR46111">
    <property type="entry name" value="RIBOSOMAL RNA SMALL SUBUNIT METHYLTRANSFERASE I"/>
    <property type="match status" value="1"/>
</dbReference>
<evidence type="ECO:0000256" key="4">
    <source>
        <dbReference type="ARBA" id="ARBA00022679"/>
    </source>
</evidence>
<evidence type="ECO:0000313" key="9">
    <source>
        <dbReference type="Proteomes" id="UP001466331"/>
    </source>
</evidence>
<sequence>MATLYMVATPIGNLEDITYRAVRILKEVKLITCEDTRHSRKLFSHYGIDTPFSSFHSHSPDRAIERVLDVLRSGGDVAYISDAGTPAISDPGSVLVSAVVTEGFTVLPVPGPSALAALVSVSGLTGRGFWFEGFLSPKKGKRKKRLAELLERGEAFVLYESPHRIIAMLEELAELDPVRELVIGRELTKMHEEVLRGKAGELAELLKKDNSVRGEFSLLVFTKKKK</sequence>
<dbReference type="SUPFAM" id="SSF53790">
    <property type="entry name" value="Tetrapyrrole methylase"/>
    <property type="match status" value="1"/>
</dbReference>
<keyword evidence="4 6" id="KW-0808">Transferase</keyword>
<dbReference type="PANTHER" id="PTHR46111:SF1">
    <property type="entry name" value="RIBOSOMAL RNA SMALL SUBUNIT METHYLTRANSFERASE I"/>
    <property type="match status" value="1"/>
</dbReference>
<dbReference type="EMBL" id="JBCHKQ010000001">
    <property type="protein sequence ID" value="MEM5947073.1"/>
    <property type="molecule type" value="Genomic_DNA"/>
</dbReference>
<dbReference type="NCBIfam" id="TIGR00096">
    <property type="entry name" value="16S rRNA (cytidine(1402)-2'-O)-methyltransferase"/>
    <property type="match status" value="1"/>
</dbReference>
<accession>A0ABU9U8S5</accession>
<evidence type="ECO:0000256" key="1">
    <source>
        <dbReference type="ARBA" id="ARBA00022490"/>
    </source>
</evidence>
<dbReference type="RefSeq" id="WP_420068526.1">
    <property type="nucleotide sequence ID" value="NZ_JBCHKQ010000001.1"/>
</dbReference>
<evidence type="ECO:0000256" key="5">
    <source>
        <dbReference type="ARBA" id="ARBA00022691"/>
    </source>
</evidence>
<dbReference type="Proteomes" id="UP001466331">
    <property type="component" value="Unassembled WGS sequence"/>
</dbReference>
<gene>
    <name evidence="6 8" type="primary">rsmI</name>
    <name evidence="8" type="ORF">WKV44_00790</name>
</gene>
<dbReference type="HAMAP" id="MF_01877">
    <property type="entry name" value="16SrRNA_methyltr_I"/>
    <property type="match status" value="1"/>
</dbReference>
<proteinExistence type="inferred from homology"/>
<dbReference type="PIRSF" id="PIRSF005917">
    <property type="entry name" value="MTase_YraL"/>
    <property type="match status" value="1"/>
</dbReference>
<evidence type="ECO:0000313" key="8">
    <source>
        <dbReference type="EMBL" id="MEM5947073.1"/>
    </source>
</evidence>
<comment type="similarity">
    <text evidence="6">Belongs to the methyltransferase superfamily. RsmI family.</text>
</comment>
<dbReference type="Gene3D" id="3.40.1010.10">
    <property type="entry name" value="Cobalt-precorrin-4 Transmethylase, Domain 1"/>
    <property type="match status" value="1"/>
</dbReference>
<comment type="subcellular location">
    <subcellularLocation>
        <location evidence="6">Cytoplasm</location>
    </subcellularLocation>
</comment>
<dbReference type="PROSITE" id="PS01296">
    <property type="entry name" value="RSMI"/>
    <property type="match status" value="1"/>
</dbReference>
<organism evidence="8 9">
    <name type="scientific">Rarispira pelagica</name>
    <dbReference type="NCBI Taxonomy" id="3141764"/>
    <lineage>
        <taxon>Bacteria</taxon>
        <taxon>Pseudomonadati</taxon>
        <taxon>Spirochaetota</taxon>
        <taxon>Spirochaetia</taxon>
        <taxon>Winmispirales</taxon>
        <taxon>Winmispiraceae</taxon>
        <taxon>Rarispira</taxon>
    </lineage>
</organism>